<proteinExistence type="predicted"/>
<dbReference type="PANTHER" id="PTHR37422:SF17">
    <property type="entry name" value="O-ANTIGEN LIGASE"/>
    <property type="match status" value="1"/>
</dbReference>
<feature type="transmembrane region" description="Helical" evidence="1">
    <location>
        <begin position="47"/>
        <end position="69"/>
    </location>
</feature>
<keyword evidence="1" id="KW-0812">Transmembrane</keyword>
<reference evidence="2" key="1">
    <citation type="journal article" date="2015" name="Nature">
        <title>Complex archaea that bridge the gap between prokaryotes and eukaryotes.</title>
        <authorList>
            <person name="Spang A."/>
            <person name="Saw J.H."/>
            <person name="Jorgensen S.L."/>
            <person name="Zaremba-Niedzwiedzka K."/>
            <person name="Martijn J."/>
            <person name="Lind A.E."/>
            <person name="van Eijk R."/>
            <person name="Schleper C."/>
            <person name="Guy L."/>
            <person name="Ettema T.J."/>
        </authorList>
    </citation>
    <scope>NUCLEOTIDE SEQUENCE</scope>
</reference>
<protein>
    <recommendedName>
        <fullName evidence="3">O-antigen ligase domain-containing protein</fullName>
    </recommendedName>
</protein>
<accession>A0A0F9VIW2</accession>
<feature type="transmembrane region" description="Helical" evidence="1">
    <location>
        <begin position="357"/>
        <end position="373"/>
    </location>
</feature>
<feature type="transmembrane region" description="Helical" evidence="1">
    <location>
        <begin position="81"/>
        <end position="97"/>
    </location>
</feature>
<keyword evidence="1" id="KW-1133">Transmembrane helix</keyword>
<keyword evidence="1" id="KW-0472">Membrane</keyword>
<name>A0A0F9VIW2_9ZZZZ</name>
<organism evidence="2">
    <name type="scientific">marine sediment metagenome</name>
    <dbReference type="NCBI Taxonomy" id="412755"/>
    <lineage>
        <taxon>unclassified sequences</taxon>
        <taxon>metagenomes</taxon>
        <taxon>ecological metagenomes</taxon>
    </lineage>
</organism>
<evidence type="ECO:0000256" key="1">
    <source>
        <dbReference type="SAM" id="Phobius"/>
    </source>
</evidence>
<dbReference type="AlphaFoldDB" id="A0A0F9VIW2"/>
<gene>
    <name evidence="2" type="ORF">LCGC14_0078660</name>
</gene>
<feature type="transmembrane region" description="Helical" evidence="1">
    <location>
        <begin position="12"/>
        <end position="35"/>
    </location>
</feature>
<evidence type="ECO:0000313" key="2">
    <source>
        <dbReference type="EMBL" id="KKO05046.1"/>
    </source>
</evidence>
<dbReference type="PANTHER" id="PTHR37422">
    <property type="entry name" value="TEICHURONIC ACID BIOSYNTHESIS PROTEIN TUAE"/>
    <property type="match status" value="1"/>
</dbReference>
<sequence length="378" mass="44190">MKLDKDFFGFYIFAFLLPLPLPLIVSSFAAALLIINCIILFKKPIGIDFLSLAFFLFFISDLLSSFFSGRSFLENTIINDVKIICAVLPMMVINLKLKFKLKTIQSSILEVFTIGVLTYILYCILYYFYFIYSHPRYTVQIDNYLFWTIENNFPGTFHRTYIGSYIVLSSVYVLNRYIKGRNIKDKIGYGFVFLLELSAIFFLGSKLTMGLFLIINTLLLLKYYRILILPLFISIAFGFFLVKEWIFKSLTKSYFDRTVFFKKSLEIIEDNLLFGIGEKNILKYTVEINEVNTVLIPHNSFLKELLSNGLLGLIILFFLLGYLIFFAFKSGNLIFQYFLILVLGLCFIEDFLYMQRGLFFFVFFTVFFINTGNRKNLI</sequence>
<feature type="transmembrane region" description="Helical" evidence="1">
    <location>
        <begin position="109"/>
        <end position="129"/>
    </location>
</feature>
<feature type="transmembrane region" description="Helical" evidence="1">
    <location>
        <begin position="334"/>
        <end position="352"/>
    </location>
</feature>
<feature type="transmembrane region" description="Helical" evidence="1">
    <location>
        <begin position="161"/>
        <end position="178"/>
    </location>
</feature>
<evidence type="ECO:0008006" key="3">
    <source>
        <dbReference type="Google" id="ProtNLM"/>
    </source>
</evidence>
<feature type="transmembrane region" description="Helical" evidence="1">
    <location>
        <begin position="221"/>
        <end position="242"/>
    </location>
</feature>
<dbReference type="InterPro" id="IPR051533">
    <property type="entry name" value="WaaL-like"/>
</dbReference>
<comment type="caution">
    <text evidence="2">The sequence shown here is derived from an EMBL/GenBank/DDBJ whole genome shotgun (WGS) entry which is preliminary data.</text>
</comment>
<feature type="transmembrane region" description="Helical" evidence="1">
    <location>
        <begin position="190"/>
        <end position="215"/>
    </location>
</feature>
<feature type="transmembrane region" description="Helical" evidence="1">
    <location>
        <begin position="305"/>
        <end position="328"/>
    </location>
</feature>
<dbReference type="EMBL" id="LAZR01000020">
    <property type="protein sequence ID" value="KKO05046.1"/>
    <property type="molecule type" value="Genomic_DNA"/>
</dbReference>